<evidence type="ECO:0000259" key="10">
    <source>
        <dbReference type="Pfam" id="PF10502"/>
    </source>
</evidence>
<evidence type="ECO:0000256" key="7">
    <source>
        <dbReference type="PIRSR" id="PIRSR600223-1"/>
    </source>
</evidence>
<evidence type="ECO:0000256" key="4">
    <source>
        <dbReference type="ARBA" id="ARBA00013208"/>
    </source>
</evidence>
<dbReference type="InterPro" id="IPR019756">
    <property type="entry name" value="Pept_S26A_signal_pept_1_Ser-AS"/>
</dbReference>
<dbReference type="SUPFAM" id="SSF51306">
    <property type="entry name" value="LexA/Signal peptidase"/>
    <property type="match status" value="1"/>
</dbReference>
<dbReference type="PROSITE" id="PS00501">
    <property type="entry name" value="SPASE_I_1"/>
    <property type="match status" value="1"/>
</dbReference>
<evidence type="ECO:0000256" key="1">
    <source>
        <dbReference type="ARBA" id="ARBA00000677"/>
    </source>
</evidence>
<keyword evidence="8" id="KW-1133">Transmembrane helix</keyword>
<dbReference type="InterPro" id="IPR019533">
    <property type="entry name" value="Peptidase_S26"/>
</dbReference>
<dbReference type="PANTHER" id="PTHR43390:SF1">
    <property type="entry name" value="CHLOROPLAST PROCESSING PEPTIDASE"/>
    <property type="match status" value="1"/>
</dbReference>
<protein>
    <recommendedName>
        <fullName evidence="4 8">Signal peptidase I</fullName>
        <ecNumber evidence="4 8">3.4.21.89</ecNumber>
    </recommendedName>
</protein>
<dbReference type="PANTHER" id="PTHR43390">
    <property type="entry name" value="SIGNAL PEPTIDASE I"/>
    <property type="match status" value="1"/>
</dbReference>
<comment type="similarity">
    <text evidence="3 9">Belongs to the peptidase S26 family.</text>
</comment>
<dbReference type="GO" id="GO:0005886">
    <property type="term" value="C:plasma membrane"/>
    <property type="evidence" value="ECO:0007669"/>
    <property type="project" value="UniProtKB-SubCell"/>
</dbReference>
<dbReference type="CDD" id="cd06530">
    <property type="entry name" value="S26_SPase_I"/>
    <property type="match status" value="1"/>
</dbReference>
<comment type="subcellular location">
    <subcellularLocation>
        <location evidence="2">Cell membrane</location>
        <topology evidence="2">Single-pass type II membrane protein</topology>
    </subcellularLocation>
    <subcellularLocation>
        <location evidence="9">Membrane</location>
        <topology evidence="9">Single-pass type II membrane protein</topology>
    </subcellularLocation>
</comment>
<dbReference type="GO" id="GO:0006465">
    <property type="term" value="P:signal peptide processing"/>
    <property type="evidence" value="ECO:0007669"/>
    <property type="project" value="InterPro"/>
</dbReference>
<sequence length="179" mass="20583">MAEPKSSSKDWYKALEWLVAIALAVFIAVGIRTFLFVPYQVHGASMEPTLKGDELLIVNKLVYHLDEPDYGEIVVFHTSEERDFIKRVIGLPGDHIEIRNGKVYRNDKLLVEPYIYEQMNPNTEEDIIVPLSQIYVMGDNRNNSKDSRRIGPIPIDKVVGRADLVVWPLDRIHLLALWK</sequence>
<evidence type="ECO:0000256" key="9">
    <source>
        <dbReference type="RuleBase" id="RU362042"/>
    </source>
</evidence>
<evidence type="ECO:0000313" key="12">
    <source>
        <dbReference type="Proteomes" id="UP000538292"/>
    </source>
</evidence>
<dbReference type="EC" id="3.4.21.89" evidence="4 8"/>
<comment type="catalytic activity">
    <reaction evidence="1 8">
        <text>Cleavage of hydrophobic, N-terminal signal or leader sequences from secreted and periplasmic proteins.</text>
        <dbReference type="EC" id="3.4.21.89"/>
    </reaction>
</comment>
<accession>A0A7W2AR70</accession>
<feature type="transmembrane region" description="Helical" evidence="8">
    <location>
        <begin position="17"/>
        <end position="37"/>
    </location>
</feature>
<gene>
    <name evidence="11" type="primary">lepB</name>
    <name evidence="11" type="ORF">H2C83_02615</name>
</gene>
<keyword evidence="5 8" id="KW-0645">Protease</keyword>
<evidence type="ECO:0000256" key="3">
    <source>
        <dbReference type="ARBA" id="ARBA00009370"/>
    </source>
</evidence>
<dbReference type="PROSITE" id="PS00761">
    <property type="entry name" value="SPASE_I_3"/>
    <property type="match status" value="1"/>
</dbReference>
<dbReference type="EMBL" id="JACEOL010000007">
    <property type="protein sequence ID" value="MBA4601236.1"/>
    <property type="molecule type" value="Genomic_DNA"/>
</dbReference>
<organism evidence="11 12">
    <name type="scientific">Thermoactinomyces mirandus</name>
    <dbReference type="NCBI Taxonomy" id="2756294"/>
    <lineage>
        <taxon>Bacteria</taxon>
        <taxon>Bacillati</taxon>
        <taxon>Bacillota</taxon>
        <taxon>Bacilli</taxon>
        <taxon>Bacillales</taxon>
        <taxon>Thermoactinomycetaceae</taxon>
        <taxon>Thermoactinomyces</taxon>
    </lineage>
</organism>
<feature type="domain" description="Peptidase S26" evidence="10">
    <location>
        <begin position="15"/>
        <end position="167"/>
    </location>
</feature>
<evidence type="ECO:0000256" key="6">
    <source>
        <dbReference type="ARBA" id="ARBA00022801"/>
    </source>
</evidence>
<keyword evidence="8" id="KW-0472">Membrane</keyword>
<evidence type="ECO:0000313" key="11">
    <source>
        <dbReference type="EMBL" id="MBA4601236.1"/>
    </source>
</evidence>
<feature type="active site" evidence="7">
    <location>
        <position position="86"/>
    </location>
</feature>
<dbReference type="GO" id="GO:0009003">
    <property type="term" value="F:signal peptidase activity"/>
    <property type="evidence" value="ECO:0007669"/>
    <property type="project" value="UniProtKB-EC"/>
</dbReference>
<feature type="active site" evidence="7">
    <location>
        <position position="45"/>
    </location>
</feature>
<proteinExistence type="inferred from homology"/>
<dbReference type="InterPro" id="IPR036286">
    <property type="entry name" value="LexA/Signal_pep-like_sf"/>
</dbReference>
<comment type="caution">
    <text evidence="11">The sequence shown here is derived from an EMBL/GenBank/DDBJ whole genome shotgun (WGS) entry which is preliminary data.</text>
</comment>
<keyword evidence="12" id="KW-1185">Reference proteome</keyword>
<dbReference type="Pfam" id="PF10502">
    <property type="entry name" value="Peptidase_S26"/>
    <property type="match status" value="1"/>
</dbReference>
<evidence type="ECO:0000256" key="2">
    <source>
        <dbReference type="ARBA" id="ARBA00004401"/>
    </source>
</evidence>
<name>A0A7W2AR70_9BACL</name>
<dbReference type="InterPro" id="IPR019757">
    <property type="entry name" value="Pept_S26A_signal_pept_1_Lys-AS"/>
</dbReference>
<evidence type="ECO:0000256" key="8">
    <source>
        <dbReference type="RuleBase" id="RU003993"/>
    </source>
</evidence>
<dbReference type="AlphaFoldDB" id="A0A7W2AR70"/>
<dbReference type="Proteomes" id="UP000538292">
    <property type="component" value="Unassembled WGS sequence"/>
</dbReference>
<dbReference type="InterPro" id="IPR000223">
    <property type="entry name" value="Pept_S26A_signal_pept_1"/>
</dbReference>
<dbReference type="Gene3D" id="2.10.109.10">
    <property type="entry name" value="Umud Fragment, subunit A"/>
    <property type="match status" value="1"/>
</dbReference>
<evidence type="ECO:0000256" key="5">
    <source>
        <dbReference type="ARBA" id="ARBA00022670"/>
    </source>
</evidence>
<dbReference type="PROSITE" id="PS00760">
    <property type="entry name" value="SPASE_I_2"/>
    <property type="match status" value="1"/>
</dbReference>
<dbReference type="PRINTS" id="PR00727">
    <property type="entry name" value="LEADERPTASE"/>
</dbReference>
<dbReference type="InterPro" id="IPR019758">
    <property type="entry name" value="Pept_S26A_signal_pept_1_CS"/>
</dbReference>
<keyword evidence="6 8" id="KW-0378">Hydrolase</keyword>
<dbReference type="RefSeq" id="WP_181737508.1">
    <property type="nucleotide sequence ID" value="NZ_JACEOL010000007.1"/>
</dbReference>
<reference evidence="11 12" key="1">
    <citation type="submission" date="2020-07" db="EMBL/GenBank/DDBJ databases">
        <title>Thermoactinomyces phylogeny.</title>
        <authorList>
            <person name="Dunlap C."/>
        </authorList>
    </citation>
    <scope>NUCLEOTIDE SEQUENCE [LARGE SCALE GENOMIC DNA]</scope>
    <source>
        <strain evidence="11 12">AMNI-1</strain>
    </source>
</reference>
<dbReference type="NCBIfam" id="TIGR02227">
    <property type="entry name" value="sigpep_I_bact"/>
    <property type="match status" value="1"/>
</dbReference>
<keyword evidence="8" id="KW-0812">Transmembrane</keyword>
<dbReference type="GO" id="GO:0004252">
    <property type="term" value="F:serine-type endopeptidase activity"/>
    <property type="evidence" value="ECO:0007669"/>
    <property type="project" value="InterPro"/>
</dbReference>